<dbReference type="InterPro" id="IPR036890">
    <property type="entry name" value="HATPase_C_sf"/>
</dbReference>
<comment type="caution">
    <text evidence="12">The sequence shown here is derived from an EMBL/GenBank/DDBJ whole genome shotgun (WGS) entry which is preliminary data.</text>
</comment>
<evidence type="ECO:0000256" key="7">
    <source>
        <dbReference type="ARBA" id="ARBA00022840"/>
    </source>
</evidence>
<dbReference type="SUPFAM" id="SSF47384">
    <property type="entry name" value="Homodimeric domain of signal transducing histidine kinase"/>
    <property type="match status" value="1"/>
</dbReference>
<dbReference type="InterPro" id="IPR036097">
    <property type="entry name" value="HisK_dim/P_sf"/>
</dbReference>
<evidence type="ECO:0000256" key="1">
    <source>
        <dbReference type="ARBA" id="ARBA00000085"/>
    </source>
</evidence>
<dbReference type="PROSITE" id="PS50112">
    <property type="entry name" value="PAS"/>
    <property type="match status" value="1"/>
</dbReference>
<dbReference type="GO" id="GO:0000155">
    <property type="term" value="F:phosphorelay sensor kinase activity"/>
    <property type="evidence" value="ECO:0007669"/>
    <property type="project" value="InterPro"/>
</dbReference>
<keyword evidence="8" id="KW-0902">Two-component regulatory system</keyword>
<evidence type="ECO:0000313" key="12">
    <source>
        <dbReference type="EMBL" id="HGT48393.1"/>
    </source>
</evidence>
<dbReference type="CDD" id="cd00082">
    <property type="entry name" value="HisKA"/>
    <property type="match status" value="1"/>
</dbReference>
<keyword evidence="6 12" id="KW-0418">Kinase</keyword>
<reference evidence="12" key="1">
    <citation type="journal article" date="2020" name="mSystems">
        <title>Genome- and Community-Level Interaction Insights into Carbon Utilization and Element Cycling Functions of Hydrothermarchaeota in Hydrothermal Sediment.</title>
        <authorList>
            <person name="Zhou Z."/>
            <person name="Liu Y."/>
            <person name="Xu W."/>
            <person name="Pan J."/>
            <person name="Luo Z.H."/>
            <person name="Li M."/>
        </authorList>
    </citation>
    <scope>NUCLEOTIDE SEQUENCE [LARGE SCALE GENOMIC DNA]</scope>
    <source>
        <strain evidence="12">SpSt-500</strain>
    </source>
</reference>
<dbReference type="PRINTS" id="PR00344">
    <property type="entry name" value="BCTRLSENSOR"/>
</dbReference>
<evidence type="ECO:0000256" key="6">
    <source>
        <dbReference type="ARBA" id="ARBA00022777"/>
    </source>
</evidence>
<dbReference type="CDD" id="cd00130">
    <property type="entry name" value="PAS"/>
    <property type="match status" value="1"/>
</dbReference>
<dbReference type="SMART" id="SM00091">
    <property type="entry name" value="PAS"/>
    <property type="match status" value="2"/>
</dbReference>
<dbReference type="SMART" id="SM00388">
    <property type="entry name" value="HisKA"/>
    <property type="match status" value="1"/>
</dbReference>
<dbReference type="Gene3D" id="1.10.287.130">
    <property type="match status" value="1"/>
</dbReference>
<evidence type="ECO:0000256" key="3">
    <source>
        <dbReference type="ARBA" id="ARBA00022553"/>
    </source>
</evidence>
<dbReference type="PROSITE" id="PS50109">
    <property type="entry name" value="HIS_KIN"/>
    <property type="match status" value="1"/>
</dbReference>
<dbReference type="SMART" id="SM00086">
    <property type="entry name" value="PAC"/>
    <property type="match status" value="2"/>
</dbReference>
<evidence type="ECO:0000256" key="8">
    <source>
        <dbReference type="ARBA" id="ARBA00023012"/>
    </source>
</evidence>
<dbReference type="PANTHER" id="PTHR43065">
    <property type="entry name" value="SENSOR HISTIDINE KINASE"/>
    <property type="match status" value="1"/>
</dbReference>
<dbReference type="SUPFAM" id="SSF55874">
    <property type="entry name" value="ATPase domain of HSP90 chaperone/DNA topoisomerase II/histidine kinase"/>
    <property type="match status" value="1"/>
</dbReference>
<evidence type="ECO:0000259" key="11">
    <source>
        <dbReference type="PROSITE" id="PS50113"/>
    </source>
</evidence>
<dbReference type="InterPro" id="IPR004358">
    <property type="entry name" value="Sig_transdc_His_kin-like_C"/>
</dbReference>
<dbReference type="AlphaFoldDB" id="A0A832D2F0"/>
<evidence type="ECO:0000256" key="5">
    <source>
        <dbReference type="ARBA" id="ARBA00022741"/>
    </source>
</evidence>
<keyword evidence="5" id="KW-0547">Nucleotide-binding</keyword>
<feature type="domain" description="PAC" evidence="11">
    <location>
        <begin position="195"/>
        <end position="247"/>
    </location>
</feature>
<sequence length="473" mass="53494">MNNFNFDFNLFDNFPEMYFLVNSAGKITRMNKVASDTLNQTVDEAEIFFDYIELCDRTNSEKIFSDALVNGDSKVIETRLFVNRNFLNVKITIIPLNNSDDKEKYLLVNVRDISEEKAKEAELIRFYNVAENSVNPIQITDLNGKMIYVNRAFEVASGYSKEELLGKNPRIFGSGKFPSSFWDKMWATISSGKVWVGEVENRRKNGEPFYTQLLISPILEKDGKVSGYFAIHRDLTEKRTLERQLIHTQKMESIGTLAAGIAHEVGNPLASISALVQVAQRSSKDPFVNEKLSLVKSQITRISKIIRDLVDFSRPSNYELELTDINKVIYEAVEITKVGTKAKDITFETNLSDSIPMLPLIADQIQQVFLNILLNAVDAISEKKEKKNEKITVTSEADSDWLTITFVDTGPGIKEENINKIFEPFFTTKKEGKGTGLGLWVSYGIVKSFQGDIKVKSKINEGTTFVIKLPIHS</sequence>
<dbReference type="SUPFAM" id="SSF55785">
    <property type="entry name" value="PYP-like sensor domain (PAS domain)"/>
    <property type="match status" value="2"/>
</dbReference>
<gene>
    <name evidence="12" type="ORF">ENS56_10175</name>
</gene>
<dbReference type="GO" id="GO:0005524">
    <property type="term" value="F:ATP binding"/>
    <property type="evidence" value="ECO:0007669"/>
    <property type="project" value="UniProtKB-KW"/>
</dbReference>
<dbReference type="PANTHER" id="PTHR43065:SF46">
    <property type="entry name" value="C4-DICARBOXYLATE TRANSPORT SENSOR PROTEIN DCTB"/>
    <property type="match status" value="1"/>
</dbReference>
<accession>A0A832D2F0</accession>
<dbReference type="EMBL" id="DSVI01000016">
    <property type="protein sequence ID" value="HGT48393.1"/>
    <property type="molecule type" value="Genomic_DNA"/>
</dbReference>
<keyword evidence="3" id="KW-0597">Phosphoprotein</keyword>
<dbReference type="InterPro" id="IPR001610">
    <property type="entry name" value="PAC"/>
</dbReference>
<dbReference type="Pfam" id="PF13426">
    <property type="entry name" value="PAS_9"/>
    <property type="match status" value="2"/>
</dbReference>
<dbReference type="NCBIfam" id="TIGR00229">
    <property type="entry name" value="sensory_box"/>
    <property type="match status" value="1"/>
</dbReference>
<evidence type="ECO:0000256" key="2">
    <source>
        <dbReference type="ARBA" id="ARBA00012438"/>
    </source>
</evidence>
<feature type="domain" description="PAS" evidence="10">
    <location>
        <begin position="122"/>
        <end position="168"/>
    </location>
</feature>
<comment type="catalytic activity">
    <reaction evidence="1">
        <text>ATP + protein L-histidine = ADP + protein N-phospho-L-histidine.</text>
        <dbReference type="EC" id="2.7.13.3"/>
    </reaction>
</comment>
<dbReference type="PROSITE" id="PS50113">
    <property type="entry name" value="PAC"/>
    <property type="match status" value="1"/>
</dbReference>
<dbReference type="Gene3D" id="3.30.450.20">
    <property type="entry name" value="PAS domain"/>
    <property type="match status" value="2"/>
</dbReference>
<dbReference type="InterPro" id="IPR000014">
    <property type="entry name" value="PAS"/>
</dbReference>
<keyword evidence="7" id="KW-0067">ATP-binding</keyword>
<dbReference type="InterPro" id="IPR000700">
    <property type="entry name" value="PAS-assoc_C"/>
</dbReference>
<organism evidence="12">
    <name type="scientific">Ignavibacterium album</name>
    <dbReference type="NCBI Taxonomy" id="591197"/>
    <lineage>
        <taxon>Bacteria</taxon>
        <taxon>Pseudomonadati</taxon>
        <taxon>Ignavibacteriota</taxon>
        <taxon>Ignavibacteria</taxon>
        <taxon>Ignavibacteriales</taxon>
        <taxon>Ignavibacteriaceae</taxon>
        <taxon>Ignavibacterium</taxon>
    </lineage>
</organism>
<dbReference type="InterPro" id="IPR003594">
    <property type="entry name" value="HATPase_dom"/>
</dbReference>
<dbReference type="InterPro" id="IPR035965">
    <property type="entry name" value="PAS-like_dom_sf"/>
</dbReference>
<dbReference type="InterPro" id="IPR003661">
    <property type="entry name" value="HisK_dim/P_dom"/>
</dbReference>
<dbReference type="Pfam" id="PF00512">
    <property type="entry name" value="HisKA"/>
    <property type="match status" value="1"/>
</dbReference>
<evidence type="ECO:0000256" key="4">
    <source>
        <dbReference type="ARBA" id="ARBA00022679"/>
    </source>
</evidence>
<evidence type="ECO:0000259" key="9">
    <source>
        <dbReference type="PROSITE" id="PS50109"/>
    </source>
</evidence>
<dbReference type="InterPro" id="IPR005467">
    <property type="entry name" value="His_kinase_dom"/>
</dbReference>
<proteinExistence type="predicted"/>
<keyword evidence="4" id="KW-0808">Transferase</keyword>
<dbReference type="EC" id="2.7.13.3" evidence="2"/>
<evidence type="ECO:0000259" key="10">
    <source>
        <dbReference type="PROSITE" id="PS50112"/>
    </source>
</evidence>
<protein>
    <recommendedName>
        <fullName evidence="2">histidine kinase</fullName>
        <ecNumber evidence="2">2.7.13.3</ecNumber>
    </recommendedName>
</protein>
<feature type="domain" description="Histidine kinase" evidence="9">
    <location>
        <begin position="260"/>
        <end position="473"/>
    </location>
</feature>
<name>A0A832D2F0_9BACT</name>
<dbReference type="SMART" id="SM00387">
    <property type="entry name" value="HATPase_c"/>
    <property type="match status" value="1"/>
</dbReference>
<dbReference type="Pfam" id="PF02518">
    <property type="entry name" value="HATPase_c"/>
    <property type="match status" value="1"/>
</dbReference>
<dbReference type="Gene3D" id="3.30.565.10">
    <property type="entry name" value="Histidine kinase-like ATPase, C-terminal domain"/>
    <property type="match status" value="1"/>
</dbReference>